<proteinExistence type="predicted"/>
<sequence length="153" mass="16848">MPPIPIKCDDGADIVKYLQGYSLGYAYYYSTAQLKQILTRMMIGEANRIIIYGRINIYTSLKPVCTIGQYPSTTDCKCAAGDTKSLSGPPDCSNIKKDTPKEYCECPERSDKEKWDADPRTADSKGICASESLRVFLSVITADVVLPALALFV</sequence>
<dbReference type="Proteomes" id="UP000324800">
    <property type="component" value="Unassembled WGS sequence"/>
</dbReference>
<reference evidence="1 2" key="1">
    <citation type="submission" date="2019-03" db="EMBL/GenBank/DDBJ databases">
        <title>Single cell metagenomics reveals metabolic interactions within the superorganism composed of flagellate Streblomastix strix and complex community of Bacteroidetes bacteria on its surface.</title>
        <authorList>
            <person name="Treitli S.C."/>
            <person name="Kolisko M."/>
            <person name="Husnik F."/>
            <person name="Keeling P."/>
            <person name="Hampl V."/>
        </authorList>
    </citation>
    <scope>NUCLEOTIDE SEQUENCE [LARGE SCALE GENOMIC DNA]</scope>
    <source>
        <strain evidence="1">ST1C</strain>
    </source>
</reference>
<evidence type="ECO:0000313" key="2">
    <source>
        <dbReference type="Proteomes" id="UP000324800"/>
    </source>
</evidence>
<dbReference type="AlphaFoldDB" id="A0A5J4X7K4"/>
<protein>
    <submittedName>
        <fullName evidence="1">Uncharacterized protein</fullName>
    </submittedName>
</protein>
<evidence type="ECO:0000313" key="1">
    <source>
        <dbReference type="EMBL" id="KAA6402605.1"/>
    </source>
</evidence>
<dbReference type="EMBL" id="SNRW01000211">
    <property type="protein sequence ID" value="KAA6402605.1"/>
    <property type="molecule type" value="Genomic_DNA"/>
</dbReference>
<gene>
    <name evidence="1" type="ORF">EZS28_001871</name>
</gene>
<name>A0A5J4X7K4_9EUKA</name>
<accession>A0A5J4X7K4</accession>
<comment type="caution">
    <text evidence="1">The sequence shown here is derived from an EMBL/GenBank/DDBJ whole genome shotgun (WGS) entry which is preliminary data.</text>
</comment>
<organism evidence="1 2">
    <name type="scientific">Streblomastix strix</name>
    <dbReference type="NCBI Taxonomy" id="222440"/>
    <lineage>
        <taxon>Eukaryota</taxon>
        <taxon>Metamonada</taxon>
        <taxon>Preaxostyla</taxon>
        <taxon>Oxymonadida</taxon>
        <taxon>Streblomastigidae</taxon>
        <taxon>Streblomastix</taxon>
    </lineage>
</organism>